<dbReference type="GO" id="GO:0006508">
    <property type="term" value="P:proteolysis"/>
    <property type="evidence" value="ECO:0007669"/>
    <property type="project" value="UniProtKB-KW"/>
</dbReference>
<evidence type="ECO:0000256" key="9">
    <source>
        <dbReference type="ARBA" id="ARBA00022833"/>
    </source>
</evidence>
<dbReference type="InterPro" id="IPR050371">
    <property type="entry name" value="Fungal_virulence_M36"/>
</dbReference>
<dbReference type="InterPro" id="IPR035986">
    <property type="entry name" value="PKD_dom_sf"/>
</dbReference>
<dbReference type="GO" id="GO:0004222">
    <property type="term" value="F:metalloendopeptidase activity"/>
    <property type="evidence" value="ECO:0007669"/>
    <property type="project" value="InterPro"/>
</dbReference>
<keyword evidence="16" id="KW-1185">Reference proteome</keyword>
<gene>
    <name evidence="15" type="ORF">SAMN04489832_2638</name>
</gene>
<feature type="compositionally biased region" description="Basic and acidic residues" evidence="12">
    <location>
        <begin position="172"/>
        <end position="184"/>
    </location>
</feature>
<dbReference type="Gene3D" id="2.60.40.10">
    <property type="entry name" value="Immunoglobulins"/>
    <property type="match status" value="2"/>
</dbReference>
<evidence type="ECO:0000256" key="11">
    <source>
        <dbReference type="ARBA" id="ARBA00023145"/>
    </source>
</evidence>
<feature type="domain" description="PKD" evidence="14">
    <location>
        <begin position="855"/>
        <end position="942"/>
    </location>
</feature>
<feature type="chain" id="PRO_5012116516" evidence="13">
    <location>
        <begin position="30"/>
        <end position="1080"/>
    </location>
</feature>
<dbReference type="InterPro" id="IPR000601">
    <property type="entry name" value="PKD_dom"/>
</dbReference>
<dbReference type="SUPFAM" id="SSF55486">
    <property type="entry name" value="Metalloproteases ('zincins'), catalytic domain"/>
    <property type="match status" value="1"/>
</dbReference>
<evidence type="ECO:0000313" key="15">
    <source>
        <dbReference type="EMBL" id="SIM86999.1"/>
    </source>
</evidence>
<evidence type="ECO:0000256" key="8">
    <source>
        <dbReference type="ARBA" id="ARBA00022801"/>
    </source>
</evidence>
<keyword evidence="5" id="KW-0645">Protease</keyword>
<evidence type="ECO:0000256" key="3">
    <source>
        <dbReference type="ARBA" id="ARBA00006006"/>
    </source>
</evidence>
<dbReference type="InterPro" id="IPR022409">
    <property type="entry name" value="PKD/Chitinase_dom"/>
</dbReference>
<dbReference type="InterPro" id="IPR001842">
    <property type="entry name" value="Peptidase_M36"/>
</dbReference>
<dbReference type="STRING" id="709881.SAMN04489832_2638"/>
<evidence type="ECO:0000256" key="7">
    <source>
        <dbReference type="ARBA" id="ARBA00022729"/>
    </source>
</evidence>
<keyword evidence="9" id="KW-0862">Zinc</keyword>
<reference evidence="16" key="1">
    <citation type="submission" date="2016-12" db="EMBL/GenBank/DDBJ databases">
        <authorList>
            <person name="Varghese N."/>
            <person name="Submissions S."/>
        </authorList>
    </citation>
    <scope>NUCLEOTIDE SEQUENCE [LARGE SCALE GENOMIC DNA]</scope>
    <source>
        <strain evidence="16">DSM 45599</strain>
    </source>
</reference>
<feature type="region of interest" description="Disordered" evidence="12">
    <location>
        <begin position="615"/>
        <end position="636"/>
    </location>
</feature>
<dbReference type="GO" id="GO:0005975">
    <property type="term" value="P:carbohydrate metabolic process"/>
    <property type="evidence" value="ECO:0007669"/>
    <property type="project" value="UniProtKB-ARBA"/>
</dbReference>
<evidence type="ECO:0000256" key="10">
    <source>
        <dbReference type="ARBA" id="ARBA00023049"/>
    </source>
</evidence>
<proteinExistence type="inferred from homology"/>
<dbReference type="SUPFAM" id="SSF49299">
    <property type="entry name" value="PKD domain"/>
    <property type="match status" value="1"/>
</dbReference>
<dbReference type="Pfam" id="PF07504">
    <property type="entry name" value="FTP"/>
    <property type="match status" value="1"/>
</dbReference>
<dbReference type="Gene3D" id="3.10.170.10">
    <property type="match status" value="1"/>
</dbReference>
<dbReference type="CDD" id="cd00146">
    <property type="entry name" value="PKD"/>
    <property type="match status" value="1"/>
</dbReference>
<evidence type="ECO:0000256" key="6">
    <source>
        <dbReference type="ARBA" id="ARBA00022723"/>
    </source>
</evidence>
<evidence type="ECO:0000256" key="12">
    <source>
        <dbReference type="SAM" id="MobiDB-lite"/>
    </source>
</evidence>
<feature type="region of interest" description="Disordered" evidence="12">
    <location>
        <begin position="168"/>
        <end position="189"/>
    </location>
</feature>
<keyword evidence="11" id="KW-0865">Zymogen</keyword>
<feature type="signal peptide" evidence="13">
    <location>
        <begin position="1"/>
        <end position="29"/>
    </location>
</feature>
<accession>A0A1N5WP84</accession>
<dbReference type="Pfam" id="PF02128">
    <property type="entry name" value="Peptidase_M36"/>
    <property type="match status" value="1"/>
</dbReference>
<dbReference type="InterPro" id="IPR027268">
    <property type="entry name" value="Peptidase_M4/M1_CTD_sf"/>
</dbReference>
<dbReference type="AlphaFoldDB" id="A0A1N5WP84"/>
<keyword evidence="8" id="KW-0378">Hydrolase</keyword>
<dbReference type="Proteomes" id="UP000185124">
    <property type="component" value="Unassembled WGS sequence"/>
</dbReference>
<comment type="subcellular location">
    <subcellularLocation>
        <location evidence="2">Secreted</location>
    </subcellularLocation>
</comment>
<dbReference type="PANTHER" id="PTHR33478:SF1">
    <property type="entry name" value="EXTRACELLULAR METALLOPROTEINASE MEP"/>
    <property type="match status" value="1"/>
</dbReference>
<dbReference type="RefSeq" id="WP_208869600.1">
    <property type="nucleotide sequence ID" value="NZ_FSQT01000001.1"/>
</dbReference>
<dbReference type="Gene3D" id="1.10.390.10">
    <property type="entry name" value="Neutral Protease Domain 2"/>
    <property type="match status" value="1"/>
</dbReference>
<protein>
    <submittedName>
        <fullName evidence="15">Fungalysin/Thermolysin Propeptide Motif</fullName>
    </submittedName>
</protein>
<feature type="region of interest" description="Disordered" evidence="12">
    <location>
        <begin position="296"/>
        <end position="331"/>
    </location>
</feature>
<dbReference type="PANTHER" id="PTHR33478">
    <property type="entry name" value="EXTRACELLULAR METALLOPROTEINASE MEP"/>
    <property type="match status" value="1"/>
</dbReference>
<sequence length="1080" mass="113956">MSGRKHRSLIAPSVALGLALAFVPAEAIAAPARDPLSVGASASVRLDPATGHPRMIFKSGDYLTGPSKSPPEQIVLGYIRHNRARFGLSAAQVAQLKVTSSYLTNHNGVRQVTVGQLIDGIRVVGALLTATVDKQGRLVLIGGWLAASAAAGDVKITARQALDRAAAAQGAKAKEPVKGADNKNKGRQTFPNSYAQRLAKPHDVSAELVWFAPDHTSPLRPAWLTDVEASGASWTESLVDAATAQVLREQSRYQHSGPEGTVFTTQHPDATGAIRQVTPFTGIDGSWVADRLTQGNNVNAYRDEDGDNNASDTGNDAMRPQTPASGDPNHQHFNYPFTDAWRTNAAATQANLDADLDAITTQLFYYNNVMHDYLYGLGFDEASGNFQVDNFGRGGSGNDPVLAEAQDGWDFGCMTDPPNPVAIRCLNNANFGTPGDGSSPRMQMFMWQPGRPWRDGSLDGDVIAHEYGHGVSNRLVGGGSLGGGPQTGALGEGWSDTISFLKWNDNTVGEYVTNNTATGIRSQAYDTSTETWATFDPARGVHRNGEIWAATMFDIREAKGIGYTQQIVIDGMKNTVSSPTYLDARDGILAADMTNTGGANQCLLWRVFAGRGMGANASSSADQTTETADSTVPAQCMPTADAGGPYSTPEGTDVLLSAAGSTKGTDPSAGTLTTFEWDLDNDGQYDDATGQSVPFTRVGQDGVFTVGIRVTDSAGNADTDTAMVTVTNVAPSVTLNPIAATPENSGITFSGKISDPGWLDPLTATVNWDDGTGPQPVVGTLENTRPDATLTFSVPHIYGDNGVYAIEVCGSDDDTTTCATVNATITNVDPTAVISSDGQTTYNGQQAFITHAGEPIDVTGSSADPGSDDLTLTWTWGDGASETLTSLVNPPATDPAKSPSIQPRAVTAMKSHVYGDACLYTLTFATADDDGGSSEATATVIIAGNADRARSQGYWKVQYDAKPPNIFTQTQLTCYLAIVSFMSSVYGPLTVQQAHDIFSRTSSDPRALMSKQLLAAWLNFANGSYDLDTPVDTDGDGVANSTFGAAVAAAEAVYNNPAATKAHLLQQQKILERFNLRDGG</sequence>
<evidence type="ECO:0000256" key="1">
    <source>
        <dbReference type="ARBA" id="ARBA00001947"/>
    </source>
</evidence>
<dbReference type="PROSITE" id="PS50093">
    <property type="entry name" value="PKD"/>
    <property type="match status" value="1"/>
</dbReference>
<evidence type="ECO:0000256" key="4">
    <source>
        <dbReference type="ARBA" id="ARBA00022525"/>
    </source>
</evidence>
<dbReference type="InterPro" id="IPR011096">
    <property type="entry name" value="FTP_domain"/>
</dbReference>
<keyword evidence="4" id="KW-0964">Secreted</keyword>
<dbReference type="EMBL" id="FSQT01000001">
    <property type="protein sequence ID" value="SIM86999.1"/>
    <property type="molecule type" value="Genomic_DNA"/>
</dbReference>
<evidence type="ECO:0000256" key="2">
    <source>
        <dbReference type="ARBA" id="ARBA00004613"/>
    </source>
</evidence>
<dbReference type="GO" id="GO:0005615">
    <property type="term" value="C:extracellular space"/>
    <property type="evidence" value="ECO:0007669"/>
    <property type="project" value="InterPro"/>
</dbReference>
<evidence type="ECO:0000256" key="13">
    <source>
        <dbReference type="SAM" id="SignalP"/>
    </source>
</evidence>
<dbReference type="InterPro" id="IPR013783">
    <property type="entry name" value="Ig-like_fold"/>
</dbReference>
<dbReference type="SMART" id="SM00089">
    <property type="entry name" value="PKD"/>
    <property type="match status" value="2"/>
</dbReference>
<evidence type="ECO:0000313" key="16">
    <source>
        <dbReference type="Proteomes" id="UP000185124"/>
    </source>
</evidence>
<comment type="similarity">
    <text evidence="3">Belongs to the peptidase M36 family.</text>
</comment>
<keyword evidence="7 13" id="KW-0732">Signal</keyword>
<organism evidence="15 16">
    <name type="scientific">Micromonospora cremea</name>
    <dbReference type="NCBI Taxonomy" id="709881"/>
    <lineage>
        <taxon>Bacteria</taxon>
        <taxon>Bacillati</taxon>
        <taxon>Actinomycetota</taxon>
        <taxon>Actinomycetes</taxon>
        <taxon>Micromonosporales</taxon>
        <taxon>Micromonosporaceae</taxon>
        <taxon>Micromonospora</taxon>
    </lineage>
</organism>
<evidence type="ECO:0000256" key="5">
    <source>
        <dbReference type="ARBA" id="ARBA00022670"/>
    </source>
</evidence>
<keyword evidence="10" id="KW-0482">Metalloprotease</keyword>
<feature type="compositionally biased region" description="Polar residues" evidence="12">
    <location>
        <begin position="616"/>
        <end position="633"/>
    </location>
</feature>
<comment type="cofactor">
    <cofactor evidence="1">
        <name>Zn(2+)</name>
        <dbReference type="ChEBI" id="CHEBI:29105"/>
    </cofactor>
</comment>
<name>A0A1N5WP84_9ACTN</name>
<evidence type="ECO:0000259" key="14">
    <source>
        <dbReference type="PROSITE" id="PS50093"/>
    </source>
</evidence>
<keyword evidence="6" id="KW-0479">Metal-binding</keyword>
<dbReference type="CDD" id="cd09596">
    <property type="entry name" value="M36"/>
    <property type="match status" value="1"/>
</dbReference>
<dbReference type="GO" id="GO:0008270">
    <property type="term" value="F:zinc ion binding"/>
    <property type="evidence" value="ECO:0007669"/>
    <property type="project" value="InterPro"/>
</dbReference>